<feature type="compositionally biased region" description="Low complexity" evidence="1">
    <location>
        <begin position="185"/>
        <end position="209"/>
    </location>
</feature>
<gene>
    <name evidence="2" type="ORF">C1SCF055_LOCUS31869</name>
</gene>
<dbReference type="OrthoDB" id="434016at2759"/>
<evidence type="ECO:0000313" key="4">
    <source>
        <dbReference type="Proteomes" id="UP001152797"/>
    </source>
</evidence>
<dbReference type="AlphaFoldDB" id="A0A9P1DAL7"/>
<dbReference type="EMBL" id="CAMXCT010003779">
    <property type="protein sequence ID" value="CAI4006211.1"/>
    <property type="molecule type" value="Genomic_DNA"/>
</dbReference>
<dbReference type="EMBL" id="CAMXCT020003779">
    <property type="protein sequence ID" value="CAL1159586.1"/>
    <property type="molecule type" value="Genomic_DNA"/>
</dbReference>
<reference evidence="2" key="1">
    <citation type="submission" date="2022-10" db="EMBL/GenBank/DDBJ databases">
        <authorList>
            <person name="Chen Y."/>
            <person name="Dougan E. K."/>
            <person name="Chan C."/>
            <person name="Rhodes N."/>
            <person name="Thang M."/>
        </authorList>
    </citation>
    <scope>NUCLEOTIDE SEQUENCE</scope>
</reference>
<evidence type="ECO:0000313" key="2">
    <source>
        <dbReference type="EMBL" id="CAI4006211.1"/>
    </source>
</evidence>
<proteinExistence type="predicted"/>
<evidence type="ECO:0000313" key="3">
    <source>
        <dbReference type="EMBL" id="CAL1159586.1"/>
    </source>
</evidence>
<comment type="caution">
    <text evidence="2">The sequence shown here is derived from an EMBL/GenBank/DDBJ whole genome shotgun (WGS) entry which is preliminary data.</text>
</comment>
<keyword evidence="4" id="KW-1185">Reference proteome</keyword>
<sequence>CDKTAQRSMSRGGGTPNCPCGMHQLTTLPLELQTTWEDKWEYQGTKWRGTPGGQALWLYCLECHQQRWPQDVRNKNRWCKPKGPAAVTPPPHQGSRVMRADGSWFHLTSPPPEAGNLALVQDHFFFCLGCCGQVVPSATQTPPQKKRKLQRQARRRRRTAKATPVGASVAPVPWPQVRAGCVTPARRAAAAQPGAVPQPAAPPELARAPETPPHRLRGSSSGDLAFGNNSAATPPGGGAGEGGDPELQESGSLGVGHAREHSWSATAATAVSRMGKAFFRTWVRPSLPAVCQTLSG</sequence>
<organism evidence="2">
    <name type="scientific">Cladocopium goreaui</name>
    <dbReference type="NCBI Taxonomy" id="2562237"/>
    <lineage>
        <taxon>Eukaryota</taxon>
        <taxon>Sar</taxon>
        <taxon>Alveolata</taxon>
        <taxon>Dinophyceae</taxon>
        <taxon>Suessiales</taxon>
        <taxon>Symbiodiniaceae</taxon>
        <taxon>Cladocopium</taxon>
    </lineage>
</organism>
<reference evidence="3" key="2">
    <citation type="submission" date="2024-04" db="EMBL/GenBank/DDBJ databases">
        <authorList>
            <person name="Chen Y."/>
            <person name="Shah S."/>
            <person name="Dougan E. K."/>
            <person name="Thang M."/>
            <person name="Chan C."/>
        </authorList>
    </citation>
    <scope>NUCLEOTIDE SEQUENCE [LARGE SCALE GENOMIC DNA]</scope>
</reference>
<feature type="region of interest" description="Disordered" evidence="1">
    <location>
        <begin position="138"/>
        <end position="171"/>
    </location>
</feature>
<accession>A0A9P1DAL7</accession>
<feature type="compositionally biased region" description="Basic residues" evidence="1">
    <location>
        <begin position="144"/>
        <end position="160"/>
    </location>
</feature>
<feature type="region of interest" description="Disordered" evidence="1">
    <location>
        <begin position="185"/>
        <end position="259"/>
    </location>
</feature>
<feature type="compositionally biased region" description="Polar residues" evidence="1">
    <location>
        <begin position="218"/>
        <end position="230"/>
    </location>
</feature>
<name>A0A9P1DAL7_9DINO</name>
<feature type="non-terminal residue" evidence="2">
    <location>
        <position position="1"/>
    </location>
</feature>
<dbReference type="EMBL" id="CAMXCT030003779">
    <property type="protein sequence ID" value="CAL4793523.1"/>
    <property type="molecule type" value="Genomic_DNA"/>
</dbReference>
<protein>
    <submittedName>
        <fullName evidence="2">Uncharacterized protein</fullName>
    </submittedName>
</protein>
<feature type="non-terminal residue" evidence="2">
    <location>
        <position position="296"/>
    </location>
</feature>
<evidence type="ECO:0000256" key="1">
    <source>
        <dbReference type="SAM" id="MobiDB-lite"/>
    </source>
</evidence>
<dbReference type="Proteomes" id="UP001152797">
    <property type="component" value="Unassembled WGS sequence"/>
</dbReference>